<protein>
    <submittedName>
        <fullName evidence="2">Uncharacterized protein</fullName>
    </submittedName>
</protein>
<dbReference type="EMBL" id="CAXAMN010021624">
    <property type="protein sequence ID" value="CAK9061587.1"/>
    <property type="molecule type" value="Genomic_DNA"/>
</dbReference>
<dbReference type="Proteomes" id="UP001642484">
    <property type="component" value="Unassembled WGS sequence"/>
</dbReference>
<feature type="compositionally biased region" description="Low complexity" evidence="1">
    <location>
        <begin position="111"/>
        <end position="124"/>
    </location>
</feature>
<feature type="region of interest" description="Disordered" evidence="1">
    <location>
        <begin position="54"/>
        <end position="144"/>
    </location>
</feature>
<evidence type="ECO:0000313" key="3">
    <source>
        <dbReference type="Proteomes" id="UP001642484"/>
    </source>
</evidence>
<comment type="caution">
    <text evidence="2">The sequence shown here is derived from an EMBL/GenBank/DDBJ whole genome shotgun (WGS) entry which is preliminary data.</text>
</comment>
<gene>
    <name evidence="2" type="ORF">CCMP2556_LOCUS30278</name>
</gene>
<name>A0ABP0NCP8_9DINO</name>
<evidence type="ECO:0000256" key="1">
    <source>
        <dbReference type="SAM" id="MobiDB-lite"/>
    </source>
</evidence>
<evidence type="ECO:0000313" key="2">
    <source>
        <dbReference type="EMBL" id="CAK9061587.1"/>
    </source>
</evidence>
<proteinExistence type="predicted"/>
<sequence>MAELFDFELLDSAEDFVILGEDPMEQEVAAAETAQIAADQDETAILADYVIPADKTPAGAGLGGDGEPPAEASAGLASPTSAPPPTASSVVAEDPTAVPSSPKRPPDQADDAGVPAGAPGPDTGIPALSLLGKQLPPVPSSTLRTSLDTEVPMEQRLQDPVTYSFAQDGNILLTNVMAGLPCLPKKLAQPLRSIQVGEIVELCLKFDVNKLTPPAFARIVEVYAIAKAKHLAQEIWEAKHLPKGARSMEKLTTLPEVEDKLPYMCASCFTSWILPAAKKCLHCGSTEGKVPTALPSASVTVDGVTWTMTFDADKQLRWQSDAPDLGDRPWRVVSSSRSGGVMAVDQFQDVKEAYLRTRELIKQGASGPDMGGLGYHKGEVRAYGGQWTTAPGPMVVPEWASKKVDAEAVWALERRAHPYNLNVRWGDLVEYTSQEIEGHIARKKRPAIESVVGLFWAPGDDGADWRWRRDVSTWTLPVLLGVLGYEYTLKELYNIWRFLPLIVQPQVRGQRSAEKNNQHAGPPLKPTNQQEWKLPYREMGAYLAASSFTHTPPSIMDLPPAAVRDSKQHMIERAVCDQRITLPLAALREVDAVYAKLLPQLTEEQWWVGKVPRALIWRGHCRMSTFRGPGNYPPLTVDGVESIAGSDYKKKQFKDKNSHVFWGRLECGLILSSGRLCVQAVQGLLEIQAGLQPLCADPGPPQGQAGAPLRDECLDIDPNTVSRLRFSRVNGMEHISDLLWGIIFSNPEADGMTWPR</sequence>
<keyword evidence="3" id="KW-1185">Reference proteome</keyword>
<accession>A0ABP0NCP8</accession>
<organism evidence="2 3">
    <name type="scientific">Durusdinium trenchii</name>
    <dbReference type="NCBI Taxonomy" id="1381693"/>
    <lineage>
        <taxon>Eukaryota</taxon>
        <taxon>Sar</taxon>
        <taxon>Alveolata</taxon>
        <taxon>Dinophyceae</taxon>
        <taxon>Suessiales</taxon>
        <taxon>Symbiodiniaceae</taxon>
        <taxon>Durusdinium</taxon>
    </lineage>
</organism>
<feature type="non-terminal residue" evidence="2">
    <location>
        <position position="756"/>
    </location>
</feature>
<reference evidence="2 3" key="1">
    <citation type="submission" date="2024-02" db="EMBL/GenBank/DDBJ databases">
        <authorList>
            <person name="Chen Y."/>
            <person name="Shah S."/>
            <person name="Dougan E. K."/>
            <person name="Thang M."/>
            <person name="Chan C."/>
        </authorList>
    </citation>
    <scope>NUCLEOTIDE SEQUENCE [LARGE SCALE GENOMIC DNA]</scope>
</reference>